<proteinExistence type="predicted"/>
<feature type="region of interest" description="Disordered" evidence="1">
    <location>
        <begin position="53"/>
        <end position="90"/>
    </location>
</feature>
<dbReference type="AlphaFoldDB" id="A0A6A5RBR5"/>
<dbReference type="EMBL" id="ML978982">
    <property type="protein sequence ID" value="KAF1925681.1"/>
    <property type="molecule type" value="Genomic_DNA"/>
</dbReference>
<dbReference type="OrthoDB" id="3785701at2759"/>
<dbReference type="Proteomes" id="UP000800082">
    <property type="component" value="Unassembled WGS sequence"/>
</dbReference>
<feature type="compositionally biased region" description="Polar residues" evidence="1">
    <location>
        <begin position="53"/>
        <end position="74"/>
    </location>
</feature>
<evidence type="ECO:0000313" key="3">
    <source>
        <dbReference type="Proteomes" id="UP000800082"/>
    </source>
</evidence>
<evidence type="ECO:0000256" key="1">
    <source>
        <dbReference type="SAM" id="MobiDB-lite"/>
    </source>
</evidence>
<name>A0A6A5RBR5_9PLEO</name>
<dbReference type="RefSeq" id="XP_033445933.1">
    <property type="nucleotide sequence ID" value="XM_033593494.1"/>
</dbReference>
<gene>
    <name evidence="2" type="ORF">M421DRAFT_423510</name>
</gene>
<protein>
    <submittedName>
        <fullName evidence="2">Uncharacterized protein</fullName>
    </submittedName>
</protein>
<sequence>MNLSSDFPDTITLDQDAISPMETAVDDDISEHASAEPSEVVDAVPSNFVDDSQNIMAPHTSSASDILQRASTETKGSRSPPLGAGTGCTLTQPPATIFPPSITTEPPLSQSTAVVTSSSDTKKASVEHFPPMPAAQTASSSSAVELTLPSLTTSPTAEPYFEYSIHQTISFSPSGTTRTELSAQPFITLDSANAQTDKLFQNARQQYEILSMRCQSTTTKILHTGISVYEATMLSIDDPSKTLTLRLWVERAEVSVYANHTPSASPTAPLISKVLYALRLWRLVDEATATDSDSDAEDDNEDEEQQKDEGKQIRIYHPLPQICTQLHTTLESANRAARRVQIELSHEKAPKPFQANWQAQKLRELNGKLVDLCREVEEAAESGAPSLVEDEAGGRRGYWSSTFQVGPGGPVFELLVASVGVSGLRNL</sequence>
<feature type="compositionally biased region" description="Acidic residues" evidence="1">
    <location>
        <begin position="292"/>
        <end position="306"/>
    </location>
</feature>
<reference evidence="2" key="1">
    <citation type="journal article" date="2020" name="Stud. Mycol.">
        <title>101 Dothideomycetes genomes: a test case for predicting lifestyles and emergence of pathogens.</title>
        <authorList>
            <person name="Haridas S."/>
            <person name="Albert R."/>
            <person name="Binder M."/>
            <person name="Bloem J."/>
            <person name="Labutti K."/>
            <person name="Salamov A."/>
            <person name="Andreopoulos B."/>
            <person name="Baker S."/>
            <person name="Barry K."/>
            <person name="Bills G."/>
            <person name="Bluhm B."/>
            <person name="Cannon C."/>
            <person name="Castanera R."/>
            <person name="Culley D."/>
            <person name="Daum C."/>
            <person name="Ezra D."/>
            <person name="Gonzalez J."/>
            <person name="Henrissat B."/>
            <person name="Kuo A."/>
            <person name="Liang C."/>
            <person name="Lipzen A."/>
            <person name="Lutzoni F."/>
            <person name="Magnuson J."/>
            <person name="Mondo S."/>
            <person name="Nolan M."/>
            <person name="Ohm R."/>
            <person name="Pangilinan J."/>
            <person name="Park H.-J."/>
            <person name="Ramirez L."/>
            <person name="Alfaro M."/>
            <person name="Sun H."/>
            <person name="Tritt A."/>
            <person name="Yoshinaga Y."/>
            <person name="Zwiers L.-H."/>
            <person name="Turgeon B."/>
            <person name="Goodwin S."/>
            <person name="Spatafora J."/>
            <person name="Crous P."/>
            <person name="Grigoriev I."/>
        </authorList>
    </citation>
    <scope>NUCLEOTIDE SEQUENCE</scope>
    <source>
        <strain evidence="2">CBS 183.55</strain>
    </source>
</reference>
<dbReference type="GeneID" id="54351162"/>
<keyword evidence="3" id="KW-1185">Reference proteome</keyword>
<accession>A0A6A5RBR5</accession>
<evidence type="ECO:0000313" key="2">
    <source>
        <dbReference type="EMBL" id="KAF1925681.1"/>
    </source>
</evidence>
<feature type="region of interest" description="Disordered" evidence="1">
    <location>
        <begin position="289"/>
        <end position="312"/>
    </location>
</feature>
<organism evidence="2 3">
    <name type="scientific">Didymella exigua CBS 183.55</name>
    <dbReference type="NCBI Taxonomy" id="1150837"/>
    <lineage>
        <taxon>Eukaryota</taxon>
        <taxon>Fungi</taxon>
        <taxon>Dikarya</taxon>
        <taxon>Ascomycota</taxon>
        <taxon>Pezizomycotina</taxon>
        <taxon>Dothideomycetes</taxon>
        <taxon>Pleosporomycetidae</taxon>
        <taxon>Pleosporales</taxon>
        <taxon>Pleosporineae</taxon>
        <taxon>Didymellaceae</taxon>
        <taxon>Didymella</taxon>
    </lineage>
</organism>